<dbReference type="STRING" id="1987383.A5844_002266"/>
<evidence type="ECO:0000256" key="1">
    <source>
        <dbReference type="ARBA" id="ARBA00003529"/>
    </source>
</evidence>
<keyword evidence="5 6" id="KW-0963">Cytoplasm</keyword>
<dbReference type="Pfam" id="PF21981">
    <property type="entry name" value="RecX_HTH3"/>
    <property type="match status" value="2"/>
</dbReference>
<dbReference type="Pfam" id="PF21982">
    <property type="entry name" value="RecX_HTH1"/>
    <property type="match status" value="1"/>
</dbReference>
<dbReference type="Pfam" id="PF02631">
    <property type="entry name" value="RecX_HTH2"/>
    <property type="match status" value="1"/>
</dbReference>
<keyword evidence="11" id="KW-1185">Reference proteome</keyword>
<dbReference type="PANTHER" id="PTHR33602:SF1">
    <property type="entry name" value="REGULATORY PROTEIN RECX FAMILY PROTEIN"/>
    <property type="match status" value="1"/>
</dbReference>
<dbReference type="InterPro" id="IPR036388">
    <property type="entry name" value="WH-like_DNA-bd_sf"/>
</dbReference>
<comment type="caution">
    <text evidence="10">The sequence shown here is derived from an EMBL/GenBank/DDBJ whole genome shotgun (WGS) entry which is preliminary data.</text>
</comment>
<dbReference type="NCBIfam" id="NF010733">
    <property type="entry name" value="PRK14135.1"/>
    <property type="match status" value="1"/>
</dbReference>
<evidence type="ECO:0000313" key="11">
    <source>
        <dbReference type="Proteomes" id="UP000194933"/>
    </source>
</evidence>
<feature type="domain" description="RecX third three-helical" evidence="8">
    <location>
        <begin position="153"/>
        <end position="200"/>
    </location>
</feature>
<protein>
    <recommendedName>
        <fullName evidence="4 6">Regulatory protein RecX</fullName>
    </recommendedName>
</protein>
<proteinExistence type="inferred from homology"/>
<evidence type="ECO:0000259" key="7">
    <source>
        <dbReference type="Pfam" id="PF02631"/>
    </source>
</evidence>
<dbReference type="GO" id="GO:0005737">
    <property type="term" value="C:cytoplasm"/>
    <property type="evidence" value="ECO:0007669"/>
    <property type="project" value="UniProtKB-SubCell"/>
</dbReference>
<evidence type="ECO:0000256" key="5">
    <source>
        <dbReference type="ARBA" id="ARBA00022490"/>
    </source>
</evidence>
<dbReference type="InterPro" id="IPR053925">
    <property type="entry name" value="RecX_HTH_3rd"/>
</dbReference>
<dbReference type="EMBL" id="NGMO01000004">
    <property type="protein sequence ID" value="OTP09488.1"/>
    <property type="molecule type" value="Genomic_DNA"/>
</dbReference>
<dbReference type="InterPro" id="IPR053926">
    <property type="entry name" value="RecX_HTH_1st"/>
</dbReference>
<feature type="domain" description="RecX first three-helical" evidence="9">
    <location>
        <begin position="62"/>
        <end position="99"/>
    </location>
</feature>
<organism evidence="10 11">
    <name type="scientific">Candidatus Enterococcus wittei</name>
    <dbReference type="NCBI Taxonomy" id="1987383"/>
    <lineage>
        <taxon>Bacteria</taxon>
        <taxon>Bacillati</taxon>
        <taxon>Bacillota</taxon>
        <taxon>Bacilli</taxon>
        <taxon>Lactobacillales</taxon>
        <taxon>Enterococcaceae</taxon>
        <taxon>Enterococcus</taxon>
    </lineage>
</organism>
<sequence length="266" mass="31481">MLSIIRITKDKGPFYQIDFSDGESLKVSEDILVRYRLLKGQELENETIEEIKKNSGFDFGLQQALNYLSYQLRTEKEIRIYLKDKEIGQEDRHKIVDRLKELGLINDLTYGESYVRTNMRLSDKGPKKLAMQMQQKGLTPEIIEQALEQYTFEDQVENAHQTAEKTYNKNYGKSQKELLRNIQQRLMTKGFSSDVIQEAIEALPKETDPEEEYELLVQQGDKLWRKNSRFESKKRKMKVKQSLYQKGFNLEMIQRFILEKEEEISE</sequence>
<evidence type="ECO:0000259" key="8">
    <source>
        <dbReference type="Pfam" id="PF21981"/>
    </source>
</evidence>
<gene>
    <name evidence="6" type="primary">recX</name>
    <name evidence="10" type="ORF">A5844_002266</name>
</gene>
<comment type="similarity">
    <text evidence="3 6">Belongs to the RecX family.</text>
</comment>
<comment type="subcellular location">
    <subcellularLocation>
        <location evidence="2 6">Cytoplasm</location>
    </subcellularLocation>
</comment>
<comment type="function">
    <text evidence="1 6">Modulates RecA activity.</text>
</comment>
<name>A0A242JVZ4_9ENTE</name>
<dbReference type="Proteomes" id="UP000194933">
    <property type="component" value="Unassembled WGS sequence"/>
</dbReference>
<dbReference type="AlphaFoldDB" id="A0A242JVZ4"/>
<evidence type="ECO:0000259" key="9">
    <source>
        <dbReference type="Pfam" id="PF21982"/>
    </source>
</evidence>
<evidence type="ECO:0000256" key="3">
    <source>
        <dbReference type="ARBA" id="ARBA00009695"/>
    </source>
</evidence>
<dbReference type="InterPro" id="IPR053924">
    <property type="entry name" value="RecX_HTH_2nd"/>
</dbReference>
<evidence type="ECO:0000256" key="2">
    <source>
        <dbReference type="ARBA" id="ARBA00004496"/>
    </source>
</evidence>
<dbReference type="HAMAP" id="MF_01114">
    <property type="entry name" value="RecX"/>
    <property type="match status" value="1"/>
</dbReference>
<accession>A0A242JVZ4</accession>
<reference evidence="10 11" key="1">
    <citation type="submission" date="2017-05" db="EMBL/GenBank/DDBJ databases">
        <title>The Genome Sequence of Enterococcus sp. 10A9_DIV0425.</title>
        <authorList>
            <consortium name="The Broad Institute Genomics Platform"/>
            <consortium name="The Broad Institute Genomic Center for Infectious Diseases"/>
            <person name="Earl A."/>
            <person name="Manson A."/>
            <person name="Schwartman J."/>
            <person name="Gilmore M."/>
            <person name="Abouelleil A."/>
            <person name="Cao P."/>
            <person name="Chapman S."/>
            <person name="Cusick C."/>
            <person name="Shea T."/>
            <person name="Young S."/>
            <person name="Neafsey D."/>
            <person name="Nusbaum C."/>
            <person name="Birren B."/>
        </authorList>
    </citation>
    <scope>NUCLEOTIDE SEQUENCE [LARGE SCALE GENOMIC DNA]</scope>
    <source>
        <strain evidence="10 11">10A9_DIV0425</strain>
    </source>
</reference>
<dbReference type="Gene3D" id="1.10.10.10">
    <property type="entry name" value="Winged helix-like DNA-binding domain superfamily/Winged helix DNA-binding domain"/>
    <property type="match status" value="4"/>
</dbReference>
<dbReference type="RefSeq" id="WP_086285322.1">
    <property type="nucleotide sequence ID" value="NZ_NGMO01000004.1"/>
</dbReference>
<dbReference type="GO" id="GO:0006282">
    <property type="term" value="P:regulation of DNA repair"/>
    <property type="evidence" value="ECO:0007669"/>
    <property type="project" value="UniProtKB-UniRule"/>
</dbReference>
<evidence type="ECO:0000256" key="6">
    <source>
        <dbReference type="HAMAP-Rule" id="MF_01114"/>
    </source>
</evidence>
<evidence type="ECO:0000256" key="4">
    <source>
        <dbReference type="ARBA" id="ARBA00018111"/>
    </source>
</evidence>
<feature type="domain" description="RecX third three-helical" evidence="8">
    <location>
        <begin position="210"/>
        <end position="257"/>
    </location>
</feature>
<dbReference type="PANTHER" id="PTHR33602">
    <property type="entry name" value="REGULATORY PROTEIN RECX FAMILY PROTEIN"/>
    <property type="match status" value="1"/>
</dbReference>
<dbReference type="InterPro" id="IPR003783">
    <property type="entry name" value="Regulatory_RecX"/>
</dbReference>
<evidence type="ECO:0000313" key="10">
    <source>
        <dbReference type="EMBL" id="OTP09488.1"/>
    </source>
</evidence>
<feature type="domain" description="RecX second three-helical" evidence="7">
    <location>
        <begin position="106"/>
        <end position="147"/>
    </location>
</feature>